<dbReference type="AlphaFoldDB" id="A0A1G9LBY1"/>
<sequence>MDKAKRQYFKPKVGCALWNFFFSLIYRNAEEIPQDPRAKFWGKIWDNEDIQINLI</sequence>
<dbReference type="Proteomes" id="UP000199440">
    <property type="component" value="Unassembled WGS sequence"/>
</dbReference>
<reference evidence="1 2" key="1">
    <citation type="submission" date="2016-10" db="EMBL/GenBank/DDBJ databases">
        <authorList>
            <person name="de Groot N.N."/>
        </authorList>
    </citation>
    <scope>NUCLEOTIDE SEQUENCE [LARGE SCALE GENOMIC DNA]</scope>
    <source>
        <strain evidence="1 2">DSM 19886</strain>
    </source>
</reference>
<gene>
    <name evidence="1" type="ORF">SAMN04488514_1023</name>
</gene>
<keyword evidence="2" id="KW-1185">Reference proteome</keyword>
<dbReference type="EMBL" id="FNGV01000002">
    <property type="protein sequence ID" value="SDL59471.1"/>
    <property type="molecule type" value="Genomic_DNA"/>
</dbReference>
<dbReference type="STRING" id="192904.SAMN04488514_1023"/>
<proteinExistence type="predicted"/>
<protein>
    <submittedName>
        <fullName evidence="1">Uncharacterized protein</fullName>
    </submittedName>
</protein>
<accession>A0A1G9LBY1</accession>
<organism evidence="1 2">
    <name type="scientific">Kriegella aquimaris</name>
    <dbReference type="NCBI Taxonomy" id="192904"/>
    <lineage>
        <taxon>Bacteria</taxon>
        <taxon>Pseudomonadati</taxon>
        <taxon>Bacteroidota</taxon>
        <taxon>Flavobacteriia</taxon>
        <taxon>Flavobacteriales</taxon>
        <taxon>Flavobacteriaceae</taxon>
        <taxon>Kriegella</taxon>
    </lineage>
</organism>
<name>A0A1G9LBY1_9FLAO</name>
<evidence type="ECO:0000313" key="2">
    <source>
        <dbReference type="Proteomes" id="UP000199440"/>
    </source>
</evidence>
<evidence type="ECO:0000313" key="1">
    <source>
        <dbReference type="EMBL" id="SDL59471.1"/>
    </source>
</evidence>